<feature type="coiled-coil region" evidence="1">
    <location>
        <begin position="3"/>
        <end position="37"/>
    </location>
</feature>
<sequence>MKLDKIEREMQKTREKITEYQNRLKELEAQKTECENLQIVQLVRSLRLSPQELKTFLQGAAEQPAPAPVTATGYTTTEQEDNEDEE</sequence>
<dbReference type="EMBL" id="JANPWE010000019">
    <property type="protein sequence ID" value="MCR6547062.1"/>
    <property type="molecule type" value="Genomic_DNA"/>
</dbReference>
<accession>A0ABT1Y864</accession>
<name>A0ABT1Y864_9FIRM</name>
<evidence type="ECO:0000256" key="2">
    <source>
        <dbReference type="SAM" id="MobiDB-lite"/>
    </source>
</evidence>
<dbReference type="Pfam" id="PF14193">
    <property type="entry name" value="DUF4315"/>
    <property type="match status" value="1"/>
</dbReference>
<protein>
    <submittedName>
        <fullName evidence="3">DUF4315 family protein</fullName>
    </submittedName>
</protein>
<evidence type="ECO:0000256" key="1">
    <source>
        <dbReference type="SAM" id="Coils"/>
    </source>
</evidence>
<keyword evidence="1" id="KW-0175">Coiled coil</keyword>
<dbReference type="Proteomes" id="UP001524944">
    <property type="component" value="Unassembled WGS sequence"/>
</dbReference>
<evidence type="ECO:0000313" key="3">
    <source>
        <dbReference type="EMBL" id="MCR6547062.1"/>
    </source>
</evidence>
<keyword evidence="4" id="KW-1185">Reference proteome</keyword>
<dbReference type="RefSeq" id="WP_257914199.1">
    <property type="nucleotide sequence ID" value="NZ_JANPWE010000019.1"/>
</dbReference>
<feature type="region of interest" description="Disordered" evidence="2">
    <location>
        <begin position="58"/>
        <end position="86"/>
    </location>
</feature>
<proteinExistence type="predicted"/>
<dbReference type="InterPro" id="IPR025464">
    <property type="entry name" value="DUF4315"/>
</dbReference>
<gene>
    <name evidence="3" type="ORF">NVS47_16365</name>
</gene>
<evidence type="ECO:0000313" key="4">
    <source>
        <dbReference type="Proteomes" id="UP001524944"/>
    </source>
</evidence>
<comment type="caution">
    <text evidence="3">The sequence shown here is derived from an EMBL/GenBank/DDBJ whole genome shotgun (WGS) entry which is preliminary data.</text>
</comment>
<reference evidence="3 4" key="1">
    <citation type="submission" date="2022-08" db="EMBL/GenBank/DDBJ databases">
        <title>Proteogenomics of the novel Dehalobacterium formicoaceticum strain EZ94 highlights a key role of methyltransferases during anaerobic dichloromethane degradation.</title>
        <authorList>
            <person name="Wasmund K."/>
        </authorList>
    </citation>
    <scope>NUCLEOTIDE SEQUENCE [LARGE SCALE GENOMIC DNA]</scope>
    <source>
        <strain evidence="3 4">EZ94</strain>
    </source>
</reference>
<organism evidence="3 4">
    <name type="scientific">Dehalobacterium formicoaceticum</name>
    <dbReference type="NCBI Taxonomy" id="51515"/>
    <lineage>
        <taxon>Bacteria</taxon>
        <taxon>Bacillati</taxon>
        <taxon>Bacillota</taxon>
        <taxon>Clostridia</taxon>
        <taxon>Eubacteriales</taxon>
        <taxon>Peptococcaceae</taxon>
        <taxon>Dehalobacterium</taxon>
    </lineage>
</organism>